<dbReference type="GeneID" id="20216604"/>
<keyword evidence="9" id="KW-1185">Reference proteome</keyword>
<gene>
    <name evidence="8" type="primary">20216604</name>
    <name evidence="7" type="ORF">HELRODRAFT_86338</name>
</gene>
<accession>T1G6A7</accession>
<evidence type="ECO:0000313" key="8">
    <source>
        <dbReference type="EnsemblMetazoa" id="HelroP86338"/>
    </source>
</evidence>
<dbReference type="AlphaFoldDB" id="T1G6A7"/>
<evidence type="ECO:0000256" key="2">
    <source>
        <dbReference type="ARBA" id="ARBA00022490"/>
    </source>
</evidence>
<dbReference type="SMART" id="SM00357">
    <property type="entry name" value="CSP"/>
    <property type="match status" value="1"/>
</dbReference>
<dbReference type="InterPro" id="IPR002059">
    <property type="entry name" value="CSP_DNA-bd"/>
</dbReference>
<dbReference type="SUPFAM" id="SSF50249">
    <property type="entry name" value="Nucleic acid-binding proteins"/>
    <property type="match status" value="1"/>
</dbReference>
<dbReference type="GO" id="GO:0005737">
    <property type="term" value="C:cytoplasm"/>
    <property type="evidence" value="ECO:0007669"/>
    <property type="project" value="UniProtKB-SubCell"/>
</dbReference>
<evidence type="ECO:0000256" key="1">
    <source>
        <dbReference type="ARBA" id="ARBA00004496"/>
    </source>
</evidence>
<dbReference type="InParanoid" id="T1G6A7"/>
<dbReference type="InterPro" id="IPR019844">
    <property type="entry name" value="CSD_CS"/>
</dbReference>
<reference evidence="9" key="1">
    <citation type="submission" date="2012-12" db="EMBL/GenBank/DDBJ databases">
        <authorList>
            <person name="Hellsten U."/>
            <person name="Grimwood J."/>
            <person name="Chapman J.A."/>
            <person name="Shapiro H."/>
            <person name="Aerts A."/>
            <person name="Otillar R.P."/>
            <person name="Terry A.Y."/>
            <person name="Boore J.L."/>
            <person name="Simakov O."/>
            <person name="Marletaz F."/>
            <person name="Cho S.-J."/>
            <person name="Edsinger-Gonzales E."/>
            <person name="Havlak P."/>
            <person name="Kuo D.-H."/>
            <person name="Larsson T."/>
            <person name="Lv J."/>
            <person name="Arendt D."/>
            <person name="Savage R."/>
            <person name="Osoegawa K."/>
            <person name="de Jong P."/>
            <person name="Lindberg D.R."/>
            <person name="Seaver E.C."/>
            <person name="Weisblat D.A."/>
            <person name="Putnam N.H."/>
            <person name="Grigoriev I.V."/>
            <person name="Rokhsar D.S."/>
        </authorList>
    </citation>
    <scope>NUCLEOTIDE SEQUENCE</scope>
</reference>
<evidence type="ECO:0000259" key="6">
    <source>
        <dbReference type="SMART" id="SM00357"/>
    </source>
</evidence>
<dbReference type="RefSeq" id="XP_009026038.1">
    <property type="nucleotide sequence ID" value="XM_009027790.1"/>
</dbReference>
<dbReference type="PANTHER" id="PTHR12913">
    <property type="entry name" value="UNR PROTEIN N-RAS UPSTREAM GENE PROTEIN"/>
    <property type="match status" value="1"/>
</dbReference>
<comment type="subcellular location">
    <subcellularLocation>
        <location evidence="1">Cytoplasm</location>
    </subcellularLocation>
</comment>
<evidence type="ECO:0000256" key="5">
    <source>
        <dbReference type="ARBA" id="ARBA00044751"/>
    </source>
</evidence>
<protein>
    <recommendedName>
        <fullName evidence="6">Cold-shock domain-containing protein</fullName>
    </recommendedName>
</protein>
<dbReference type="GO" id="GO:0003723">
    <property type="term" value="F:RNA binding"/>
    <property type="evidence" value="ECO:0007669"/>
    <property type="project" value="UniProtKB-KW"/>
</dbReference>
<keyword evidence="2" id="KW-0963">Cytoplasm</keyword>
<sequence length="77" mass="8753">MYSVEHCERGVIDKLLTRYGFLHCTERVARLFFHNSEYKGNIDNLAVGDVVEFQESVDSRTGKSVAVMIKKIKNTAS</sequence>
<dbReference type="KEGG" id="hro:HELRODRAFT_86338"/>
<reference evidence="8" key="3">
    <citation type="submission" date="2015-06" db="UniProtKB">
        <authorList>
            <consortium name="EnsemblMetazoa"/>
        </authorList>
    </citation>
    <scope>IDENTIFICATION</scope>
</reference>
<dbReference type="EnsemblMetazoa" id="HelroT86338">
    <property type="protein sequence ID" value="HelroP86338"/>
    <property type="gene ID" value="HelroG86338"/>
</dbReference>
<dbReference type="CTD" id="20216604"/>
<evidence type="ECO:0000256" key="3">
    <source>
        <dbReference type="ARBA" id="ARBA00022737"/>
    </source>
</evidence>
<dbReference type="PROSITE" id="PS00352">
    <property type="entry name" value="CSD_1"/>
    <property type="match status" value="1"/>
</dbReference>
<evidence type="ECO:0000313" key="9">
    <source>
        <dbReference type="Proteomes" id="UP000015101"/>
    </source>
</evidence>
<keyword evidence="3" id="KW-0677">Repeat</keyword>
<feature type="domain" description="Cold-shock" evidence="6">
    <location>
        <begin position="9"/>
        <end position="72"/>
    </location>
</feature>
<organism evidence="8 9">
    <name type="scientific">Helobdella robusta</name>
    <name type="common">Californian leech</name>
    <dbReference type="NCBI Taxonomy" id="6412"/>
    <lineage>
        <taxon>Eukaryota</taxon>
        <taxon>Metazoa</taxon>
        <taxon>Spiralia</taxon>
        <taxon>Lophotrochozoa</taxon>
        <taxon>Annelida</taxon>
        <taxon>Clitellata</taxon>
        <taxon>Hirudinea</taxon>
        <taxon>Rhynchobdellida</taxon>
        <taxon>Glossiphoniidae</taxon>
        <taxon>Helobdella</taxon>
    </lineage>
</organism>
<comment type="similarity">
    <text evidence="5">Belongs to the UNR family.</text>
</comment>
<dbReference type="InterPro" id="IPR012340">
    <property type="entry name" value="NA-bd_OB-fold"/>
</dbReference>
<evidence type="ECO:0000256" key="4">
    <source>
        <dbReference type="ARBA" id="ARBA00022884"/>
    </source>
</evidence>
<keyword evidence="4" id="KW-0694">RNA-binding</keyword>
<name>T1G6A7_HELRO</name>
<evidence type="ECO:0000313" key="7">
    <source>
        <dbReference type="EMBL" id="ESN95812.1"/>
    </source>
</evidence>
<dbReference type="Gene3D" id="2.40.50.140">
    <property type="entry name" value="Nucleic acid-binding proteins"/>
    <property type="match status" value="1"/>
</dbReference>
<dbReference type="InterPro" id="IPR011129">
    <property type="entry name" value="CSD"/>
</dbReference>
<dbReference type="HOGENOM" id="CLU_2645043_0_0_1"/>
<proteinExistence type="inferred from homology"/>
<dbReference type="PANTHER" id="PTHR12913:SF1">
    <property type="entry name" value="COLD SHOCK DOMAIN-CONTAINING PROTEIN E1"/>
    <property type="match status" value="1"/>
</dbReference>
<dbReference type="EMBL" id="KB097502">
    <property type="protein sequence ID" value="ESN95812.1"/>
    <property type="molecule type" value="Genomic_DNA"/>
</dbReference>
<dbReference type="STRING" id="6412.T1G6A7"/>
<dbReference type="Proteomes" id="UP000015101">
    <property type="component" value="Unassembled WGS sequence"/>
</dbReference>
<dbReference type="OrthoDB" id="74319at2759"/>
<reference evidence="7 9" key="2">
    <citation type="journal article" date="2013" name="Nature">
        <title>Insights into bilaterian evolution from three spiralian genomes.</title>
        <authorList>
            <person name="Simakov O."/>
            <person name="Marletaz F."/>
            <person name="Cho S.J."/>
            <person name="Edsinger-Gonzales E."/>
            <person name="Havlak P."/>
            <person name="Hellsten U."/>
            <person name="Kuo D.H."/>
            <person name="Larsson T."/>
            <person name="Lv J."/>
            <person name="Arendt D."/>
            <person name="Savage R."/>
            <person name="Osoegawa K."/>
            <person name="de Jong P."/>
            <person name="Grimwood J."/>
            <person name="Chapman J.A."/>
            <person name="Shapiro H."/>
            <person name="Aerts A."/>
            <person name="Otillar R.P."/>
            <person name="Terry A.Y."/>
            <person name="Boore J.L."/>
            <person name="Grigoriev I.V."/>
            <person name="Lindberg D.R."/>
            <person name="Seaver E.C."/>
            <person name="Weisblat D.A."/>
            <person name="Putnam N.H."/>
            <person name="Rokhsar D.S."/>
        </authorList>
    </citation>
    <scope>NUCLEOTIDE SEQUENCE</scope>
</reference>
<dbReference type="EMBL" id="AMQM01006686">
    <property type="status" value="NOT_ANNOTATED_CDS"/>
    <property type="molecule type" value="Genomic_DNA"/>
</dbReference>
<dbReference type="Pfam" id="PF00313">
    <property type="entry name" value="CSD"/>
    <property type="match status" value="1"/>
</dbReference>